<feature type="domain" description="Subtelomeric hrmA-associated cluster protein AFUB-079030/YDR124W-like helical bundle" evidence="2">
    <location>
        <begin position="173"/>
        <end position="284"/>
    </location>
</feature>
<gene>
    <name evidence="3" type="ORF">L202_01569</name>
</gene>
<evidence type="ECO:0000256" key="1">
    <source>
        <dbReference type="SAM" id="MobiDB-lite"/>
    </source>
</evidence>
<feature type="region of interest" description="Disordered" evidence="1">
    <location>
        <begin position="96"/>
        <end position="160"/>
    </location>
</feature>
<dbReference type="InterPro" id="IPR021264">
    <property type="entry name" value="AFUB_079030/YDR124W-like"/>
</dbReference>
<proteinExistence type="predicted"/>
<dbReference type="OrthoDB" id="5338458at2759"/>
<dbReference type="InterPro" id="IPR047092">
    <property type="entry name" value="AFUB_07903/YDR124W-like_hel"/>
</dbReference>
<dbReference type="STRING" id="1295533.A0A1E3I4I2"/>
<dbReference type="PANTHER" id="PTHR36102:SF1">
    <property type="entry name" value="YDR124W-LIKE HELICAL BUNDLE DOMAIN-CONTAINING PROTEIN"/>
    <property type="match status" value="1"/>
</dbReference>
<evidence type="ECO:0000259" key="2">
    <source>
        <dbReference type="Pfam" id="PF11001"/>
    </source>
</evidence>
<reference evidence="3 4" key="1">
    <citation type="submission" date="2016-06" db="EMBL/GenBank/DDBJ databases">
        <title>Evolution of pathogenesis and genome organization in the Tremellales.</title>
        <authorList>
            <person name="Cuomo C."/>
            <person name="Litvintseva A."/>
            <person name="Heitman J."/>
            <person name="Chen Y."/>
            <person name="Sun S."/>
            <person name="Springer D."/>
            <person name="Dromer F."/>
            <person name="Young S."/>
            <person name="Zeng Q."/>
            <person name="Chapman S."/>
            <person name="Gujja S."/>
            <person name="Saif S."/>
            <person name="Birren B."/>
        </authorList>
    </citation>
    <scope>NUCLEOTIDE SEQUENCE [LARGE SCALE GENOMIC DNA]</scope>
    <source>
        <strain evidence="3 4">CBS 6039</strain>
    </source>
</reference>
<keyword evidence="4" id="KW-1185">Reference proteome</keyword>
<protein>
    <recommendedName>
        <fullName evidence="2">Subtelomeric hrmA-associated cluster protein AFUB-079030/YDR124W-like helical bundle domain-containing protein</fullName>
    </recommendedName>
</protein>
<feature type="region of interest" description="Disordered" evidence="1">
    <location>
        <begin position="353"/>
        <end position="408"/>
    </location>
</feature>
<accession>A0A1E3I4I2</accession>
<dbReference type="PANTHER" id="PTHR36102">
    <property type="entry name" value="CHROMOSOME 10, WHOLE GENOME SHOTGUN SEQUENCE"/>
    <property type="match status" value="1"/>
</dbReference>
<feature type="compositionally biased region" description="Acidic residues" evidence="1">
    <location>
        <begin position="122"/>
        <end position="139"/>
    </location>
</feature>
<comment type="caution">
    <text evidence="3">The sequence shown here is derived from an EMBL/GenBank/DDBJ whole genome shotgun (WGS) entry which is preliminary data.</text>
</comment>
<name>A0A1E3I4I2_9TREE</name>
<dbReference type="Pfam" id="PF11001">
    <property type="entry name" value="AFUB_07903_YDR124W_hel"/>
    <property type="match status" value="1"/>
</dbReference>
<dbReference type="RefSeq" id="XP_018997427.1">
    <property type="nucleotide sequence ID" value="XM_019135000.1"/>
</dbReference>
<evidence type="ECO:0000313" key="4">
    <source>
        <dbReference type="Proteomes" id="UP000094065"/>
    </source>
</evidence>
<dbReference type="Proteomes" id="UP000094065">
    <property type="component" value="Unassembled WGS sequence"/>
</dbReference>
<sequence>MPRIAARTETYDTIRECNRHYRAKRDHILHMLGKASYIDGSQFLITFISPKGEIHTFQSTLLKEPFETKQKVDEGGGLLNMDSLKYHAAQVKQKLKQRREEEGKSNAQIVPGAKGKLLPVGSDDEDEDDVEDDDADDIDPDRTLVEPPTPAVASSSKLPSDQDKTVFTIQPDDIVPYYEKRFSSVQQEVCKQVAKAWIKVVEPKKQSRFPYNKGDKSKPKWWPKSIEHRAPDHLTKEQRLSLLIHMLRGNLAKVADLELSVATIMAWLPADKLEIIREICLVARADEVWRASGKADRPLVLTIPESLREVWLAGETLPRYTNEAPLGAAAVRAATEGAAIHAAAMAESQAELSQAMSPASAPPVDFSKSSLVEKTKKRPSPLGMSDKLNARMPAPKRQRSTPSINYTPMHPNDYNWRPQGYMPNHQPPFTPLGLHLHDPNPYPPPFSHVPLGPQHHQAPPPHVHGHMGEHAPRYHHVPPIMTRHHSMGEPSPIYLTPAMASPMLEDFSNQQGEAPSFMYIDPSITQPGSAGIDPSSQTSSTSLSAPTPTSAPPALSQPLPGSADFSRSGSQQGYMQQQQMEYLEAHTPQRYEYLAPTPQGDTGFERFYEGESFDYGMPVVSDQVY</sequence>
<dbReference type="GeneID" id="30152878"/>
<feature type="compositionally biased region" description="Low complexity" evidence="1">
    <location>
        <begin position="534"/>
        <end position="560"/>
    </location>
</feature>
<feature type="region of interest" description="Disordered" evidence="1">
    <location>
        <begin position="518"/>
        <end position="577"/>
    </location>
</feature>
<evidence type="ECO:0000313" key="3">
    <source>
        <dbReference type="EMBL" id="ODN83427.1"/>
    </source>
</evidence>
<dbReference type="EMBL" id="AWGJ01000002">
    <property type="protein sequence ID" value="ODN83427.1"/>
    <property type="molecule type" value="Genomic_DNA"/>
</dbReference>
<organism evidence="3 4">
    <name type="scientific">Cryptococcus amylolentus CBS 6039</name>
    <dbReference type="NCBI Taxonomy" id="1295533"/>
    <lineage>
        <taxon>Eukaryota</taxon>
        <taxon>Fungi</taxon>
        <taxon>Dikarya</taxon>
        <taxon>Basidiomycota</taxon>
        <taxon>Agaricomycotina</taxon>
        <taxon>Tremellomycetes</taxon>
        <taxon>Tremellales</taxon>
        <taxon>Cryptococcaceae</taxon>
        <taxon>Cryptococcus</taxon>
    </lineage>
</organism>
<feature type="compositionally biased region" description="Low complexity" evidence="1">
    <location>
        <begin position="568"/>
        <end position="577"/>
    </location>
</feature>
<dbReference type="AlphaFoldDB" id="A0A1E3I4I2"/>